<dbReference type="InterPro" id="IPR050708">
    <property type="entry name" value="T6SS_VgrG/RHS"/>
</dbReference>
<comment type="caution">
    <text evidence="2">The sequence shown here is derived from an EMBL/GenBank/DDBJ whole genome shotgun (WGS) entry which is preliminary data.</text>
</comment>
<gene>
    <name evidence="2" type="ORF">F8D52_07880</name>
</gene>
<keyword evidence="1" id="KW-0472">Membrane</keyword>
<keyword evidence="3" id="KW-1185">Reference proteome</keyword>
<dbReference type="PANTHER" id="PTHR32305">
    <property type="match status" value="1"/>
</dbReference>
<evidence type="ECO:0000313" key="2">
    <source>
        <dbReference type="EMBL" id="KAB1230981.1"/>
    </source>
</evidence>
<proteinExistence type="predicted"/>
<reference evidence="2 3" key="1">
    <citation type="journal article" date="2019" name="Stand. Genomic Sci.">
        <title>Draft Whole-Genome Sequence of a Novel Chryseobacterium viscerum Strain Isolated from Fresh Water at Dripping Springs, New Mexico.</title>
        <authorList>
            <person name="Kyndt J.A."/>
            <person name="Moore T.C."/>
        </authorList>
    </citation>
    <scope>NUCLEOTIDE SEQUENCE [LARGE SCALE GENOMIC DNA]</scope>
    <source>
        <strain evidence="2 3">DPS</strain>
    </source>
</reference>
<dbReference type="Proteomes" id="UP000326384">
    <property type="component" value="Unassembled WGS sequence"/>
</dbReference>
<dbReference type="PANTHER" id="PTHR32305:SF15">
    <property type="entry name" value="PROTEIN RHSA-RELATED"/>
    <property type="match status" value="1"/>
</dbReference>
<sequence>MFIQYNYLNLPGKITQNSKVTDYTYRADGVKVRKVFGTETTDYLDGFQYTDSVLKFFPTAEGYFNVETGKYVYNYTDHLGNVRISYAKNRAGTEIIEESNYYPFGLKHEGYNILTANPAYKYNGKGLQESGMYDYGARMYMPDLGRWGVVDPLAEVNRAWSPYRYAYNNPLRFIDPDGWLEDWYEDDETGDIAWHDGSATRVGQTNITQKKGAQIPIAEKEGDNITVINILNSDGSITRNGETITNGYSTTTVAGRTITSRNPWEAIVNASAGSGGMGGEFRFSSIIGYGWSGALGHVAANGNNGSSFYANINFGAGFDVGPSFSLYSINPPVDHDFKVGDFEGRGMGYSGTAFFLNGSYGGTDENQKFGVKCLITSNFSSGSTGYTTMGMGVNPFGFGGSYQYGATKKIVIKLIEKNMKKNIQIIFLISLIGFIFLFVYFNSDKKNMSDFFKSDKELFLNDFSPIIMNKYKYLGEVADTTNHMYPYLNFGKICLPFLEQWKNKIKIGDYVSKKKDSLTLFIESKENNYYLHLDTTSIGSAPSPCSCEKLRR</sequence>
<evidence type="ECO:0000313" key="3">
    <source>
        <dbReference type="Proteomes" id="UP000326384"/>
    </source>
</evidence>
<accession>A0A5N4BRG4</accession>
<evidence type="ECO:0000256" key="1">
    <source>
        <dbReference type="SAM" id="Phobius"/>
    </source>
</evidence>
<name>A0A5N4BRG4_9FLAO</name>
<protein>
    <submittedName>
        <fullName evidence="2">RHS repeat-associated core domain-containing protein</fullName>
    </submittedName>
</protein>
<dbReference type="EMBL" id="VTPV01000004">
    <property type="protein sequence ID" value="KAB1230981.1"/>
    <property type="molecule type" value="Genomic_DNA"/>
</dbReference>
<feature type="transmembrane region" description="Helical" evidence="1">
    <location>
        <begin position="423"/>
        <end position="441"/>
    </location>
</feature>
<keyword evidence="1" id="KW-0812">Transmembrane</keyword>
<dbReference type="Gene3D" id="2.180.10.10">
    <property type="entry name" value="RHS repeat-associated core"/>
    <property type="match status" value="1"/>
</dbReference>
<dbReference type="NCBIfam" id="TIGR03696">
    <property type="entry name" value="Rhs_assc_core"/>
    <property type="match status" value="1"/>
</dbReference>
<keyword evidence="1" id="KW-1133">Transmembrane helix</keyword>
<dbReference type="InterPro" id="IPR022385">
    <property type="entry name" value="Rhs_assc_core"/>
</dbReference>
<organism evidence="2 3">
    <name type="scientific">Chryseobacterium viscerum</name>
    <dbReference type="NCBI Taxonomy" id="1037377"/>
    <lineage>
        <taxon>Bacteria</taxon>
        <taxon>Pseudomonadati</taxon>
        <taxon>Bacteroidota</taxon>
        <taxon>Flavobacteriia</taxon>
        <taxon>Flavobacteriales</taxon>
        <taxon>Weeksellaceae</taxon>
        <taxon>Chryseobacterium group</taxon>
        <taxon>Chryseobacterium</taxon>
    </lineage>
</organism>